<organism evidence="2 4">
    <name type="scientific">[Clostridium] leptum DSM 753</name>
    <dbReference type="NCBI Taxonomy" id="428125"/>
    <lineage>
        <taxon>Bacteria</taxon>
        <taxon>Bacillati</taxon>
        <taxon>Bacillota</taxon>
        <taxon>Clostridia</taxon>
        <taxon>Eubacteriales</taxon>
        <taxon>Oscillospiraceae</taxon>
        <taxon>Oscillospiraceae incertae sedis</taxon>
    </lineage>
</organism>
<evidence type="ECO:0000313" key="4">
    <source>
        <dbReference type="Proteomes" id="UP000003490"/>
    </source>
</evidence>
<name>A7VTB7_9FIRM</name>
<keyword evidence="5" id="KW-1185">Reference proteome</keyword>
<evidence type="ECO:0000313" key="3">
    <source>
        <dbReference type="EMBL" id="PEQ23399.1"/>
    </source>
</evidence>
<feature type="region of interest" description="Disordered" evidence="1">
    <location>
        <begin position="42"/>
        <end position="64"/>
    </location>
</feature>
<proteinExistence type="predicted"/>
<dbReference type="Proteomes" id="UP000220611">
    <property type="component" value="Unassembled WGS sequence"/>
</dbReference>
<evidence type="ECO:0000313" key="2">
    <source>
        <dbReference type="EMBL" id="EDO61413.1"/>
    </source>
</evidence>
<dbReference type="AlphaFoldDB" id="A7VTB7"/>
<dbReference type="EMBL" id="ABCB02000018">
    <property type="protein sequence ID" value="EDO61413.1"/>
    <property type="molecule type" value="Genomic_DNA"/>
</dbReference>
<dbReference type="Proteomes" id="UP000003490">
    <property type="component" value="Unassembled WGS sequence"/>
</dbReference>
<protein>
    <submittedName>
        <fullName evidence="2">Uncharacterized protein</fullName>
    </submittedName>
</protein>
<reference evidence="3 5" key="3">
    <citation type="submission" date="2017-07" db="EMBL/GenBank/DDBJ databases">
        <title>Prevalence of linear plasmids in Cutibacterium (Propionibacterium) acnes isolates obtained from prostatic tissue.</title>
        <authorList>
            <person name="Davidsson S."/>
            <person name="Carlsson J."/>
            <person name="Molling P."/>
            <person name="Andren O."/>
            <person name="Andersson S.-O."/>
            <person name="Brzuszkiewicz E."/>
            <person name="Poehlein A."/>
            <person name="Al-Zeer M."/>
            <person name="Brinkmann V."/>
            <person name="Scavenius C."/>
            <person name="Nazipi S."/>
            <person name="Soderquist B."/>
            <person name="Bruggemann H."/>
        </authorList>
    </citation>
    <scope>NUCLEOTIDE SEQUENCE [LARGE SCALE GENOMIC DNA]</scope>
    <source>
        <strain evidence="3 5">DSM 753</strain>
    </source>
</reference>
<accession>A7VTB7</accession>
<evidence type="ECO:0000256" key="1">
    <source>
        <dbReference type="SAM" id="MobiDB-lite"/>
    </source>
</evidence>
<comment type="caution">
    <text evidence="2">The sequence shown here is derived from an EMBL/GenBank/DDBJ whole genome shotgun (WGS) entry which is preliminary data.</text>
</comment>
<reference evidence="2 4" key="2">
    <citation type="submission" date="2007-08" db="EMBL/GenBank/DDBJ databases">
        <authorList>
            <person name="Fulton L."/>
            <person name="Clifton S."/>
            <person name="Fulton B."/>
            <person name="Xu J."/>
            <person name="Minx P."/>
            <person name="Pepin K.H."/>
            <person name="Johnson M."/>
            <person name="Thiruvilangam P."/>
            <person name="Bhonagiri V."/>
            <person name="Nash W.E."/>
            <person name="Wang C."/>
            <person name="Mardis E.R."/>
            <person name="Wilson R.K."/>
        </authorList>
    </citation>
    <scope>NUCLEOTIDE SEQUENCE [LARGE SCALE GENOMIC DNA]</scope>
    <source>
        <strain evidence="2 4">DSM 753</strain>
    </source>
</reference>
<sequence>MNEEHYFLRPPIIISEEELKRQKRDPKLLIEKFERLRRCELNSGKPESHPDVMKLSETIEKLRR</sequence>
<gene>
    <name evidence="3" type="ORF">CH238_14045</name>
    <name evidence="2" type="ORF">CLOLEP_01809</name>
</gene>
<reference evidence="2 4" key="1">
    <citation type="submission" date="2007-08" db="EMBL/GenBank/DDBJ databases">
        <title>Draft genome sequence of Clostridium leptum (DSM 753).</title>
        <authorList>
            <person name="Sudarsanam P."/>
            <person name="Ley R."/>
            <person name="Guruge J."/>
            <person name="Turnbaugh P.J."/>
            <person name="Mahowald M."/>
            <person name="Liep D."/>
            <person name="Gordon J."/>
        </authorList>
    </citation>
    <scope>NUCLEOTIDE SEQUENCE [LARGE SCALE GENOMIC DNA]</scope>
    <source>
        <strain evidence="2 4">DSM 753</strain>
    </source>
</reference>
<dbReference type="EMBL" id="NOXF01000017">
    <property type="protein sequence ID" value="PEQ23399.1"/>
    <property type="molecule type" value="Genomic_DNA"/>
</dbReference>
<dbReference type="HOGENOM" id="CLU_2859792_0_0_9"/>
<evidence type="ECO:0000313" key="5">
    <source>
        <dbReference type="Proteomes" id="UP000220611"/>
    </source>
</evidence>